<reference evidence="2" key="1">
    <citation type="submission" date="2022-09" db="EMBL/GenBank/DDBJ databases">
        <title>Intensive care unit water sources are persistently colonized with multi-drug resistant bacteria and are the site of extensive horizontal gene transfer of antibiotic resistance genes.</title>
        <authorList>
            <person name="Diorio-Toth L."/>
        </authorList>
    </citation>
    <scope>NUCLEOTIDE SEQUENCE</scope>
    <source>
        <strain evidence="2">GD03710</strain>
    </source>
</reference>
<keyword evidence="1" id="KW-1133">Transmembrane helix</keyword>
<protein>
    <submittedName>
        <fullName evidence="2">DUF4400 domain-containing protein</fullName>
    </submittedName>
</protein>
<dbReference type="EMBL" id="JAOCIZ010000046">
    <property type="protein sequence ID" value="MDH1505885.1"/>
    <property type="molecule type" value="Genomic_DNA"/>
</dbReference>
<comment type="caution">
    <text evidence="2">The sequence shown here is derived from an EMBL/GenBank/DDBJ whole genome shotgun (WGS) entry which is preliminary data.</text>
</comment>
<evidence type="ECO:0000313" key="3">
    <source>
        <dbReference type="Proteomes" id="UP001161704"/>
    </source>
</evidence>
<dbReference type="AlphaFoldDB" id="A0AA42UDP6"/>
<keyword evidence="1" id="KW-0812">Transmembrane</keyword>
<proteinExistence type="predicted"/>
<feature type="transmembrane region" description="Helical" evidence="1">
    <location>
        <begin position="199"/>
        <end position="217"/>
    </location>
</feature>
<feature type="transmembrane region" description="Helical" evidence="1">
    <location>
        <begin position="174"/>
        <end position="193"/>
    </location>
</feature>
<name>A0AA42UDP6_AERCA</name>
<dbReference type="Proteomes" id="UP001161704">
    <property type="component" value="Unassembled WGS sequence"/>
</dbReference>
<accession>A0AA42UDP6</accession>
<dbReference type="RefSeq" id="WP_279963637.1">
    <property type="nucleotide sequence ID" value="NZ_JAOCFK010000049.1"/>
</dbReference>
<evidence type="ECO:0000313" key="2">
    <source>
        <dbReference type="EMBL" id="MDH1505885.1"/>
    </source>
</evidence>
<sequence>MIITEDANDSGGKKDSLKDILKLIVFGILCVLPFLQERAAYQLSVEQEIVDNQGMMTLEGYRTAKGVAGGIYHFVMTDLGLYNFLYVSLKNTQVPQDSFEKFWSKFLLVSDRIVDNLPLMIYQMGWRLGVAAYWIVYFIPFFLACIYSGTQHWKLSLEQTAGAKVQRFKLYREASRITIFAFLLYLVVPTAGAASMTKYLVPSGLMLCGIMINRMIVSYHKLV</sequence>
<evidence type="ECO:0000256" key="1">
    <source>
        <dbReference type="SAM" id="Phobius"/>
    </source>
</evidence>
<feature type="transmembrane region" description="Helical" evidence="1">
    <location>
        <begin position="126"/>
        <end position="147"/>
    </location>
</feature>
<gene>
    <name evidence="2" type="ORF">N5I20_12540</name>
</gene>
<keyword evidence="1" id="KW-0472">Membrane</keyword>
<organism evidence="2 3">
    <name type="scientific">Aeromonas caviae</name>
    <name type="common">Aeromonas punctata</name>
    <dbReference type="NCBI Taxonomy" id="648"/>
    <lineage>
        <taxon>Bacteria</taxon>
        <taxon>Pseudomonadati</taxon>
        <taxon>Pseudomonadota</taxon>
        <taxon>Gammaproteobacteria</taxon>
        <taxon>Aeromonadales</taxon>
        <taxon>Aeromonadaceae</taxon>
        <taxon>Aeromonas</taxon>
    </lineage>
</organism>
<dbReference type="Pfam" id="PF14348">
    <property type="entry name" value="DtrJ-like"/>
    <property type="match status" value="1"/>
</dbReference>
<dbReference type="InterPro" id="IPR022266">
    <property type="entry name" value="DtrJ-like"/>
</dbReference>